<dbReference type="EMBL" id="AE016820">
    <property type="protein sequence ID" value="AAS54551.2"/>
    <property type="molecule type" value="Genomic_DNA"/>
</dbReference>
<dbReference type="KEGG" id="ago:AGOS_AGR062C"/>
<feature type="region of interest" description="Disordered" evidence="1">
    <location>
        <begin position="1"/>
        <end position="22"/>
    </location>
</feature>
<feature type="region of interest" description="Disordered" evidence="1">
    <location>
        <begin position="252"/>
        <end position="322"/>
    </location>
</feature>
<gene>
    <name evidence="2" type="ORF">AGOS_AGR062C</name>
</gene>
<dbReference type="Proteomes" id="UP000000591">
    <property type="component" value="Chromosome VII"/>
</dbReference>
<reference evidence="2 3" key="1">
    <citation type="journal article" date="2004" name="Science">
        <title>The Ashbya gossypii genome as a tool for mapping the ancient Saccharomyces cerevisiae genome.</title>
        <authorList>
            <person name="Dietrich F.S."/>
            <person name="Voegeli S."/>
            <person name="Brachat S."/>
            <person name="Lerch A."/>
            <person name="Gates K."/>
            <person name="Steiner S."/>
            <person name="Mohr C."/>
            <person name="Pohlmann R."/>
            <person name="Luedi P."/>
            <person name="Choi S."/>
            <person name="Wing R.A."/>
            <person name="Flavier A."/>
            <person name="Gaffney T.D."/>
            <person name="Philippsen P."/>
        </authorList>
    </citation>
    <scope>NUCLEOTIDE SEQUENCE [LARGE SCALE GENOMIC DNA]</scope>
    <source>
        <strain evidence="3">ATCC 10895 / CBS 109.51 / FGSC 9923 / NRRL Y-1056</strain>
    </source>
</reference>
<feature type="compositionally biased region" description="Low complexity" evidence="1">
    <location>
        <begin position="62"/>
        <end position="81"/>
    </location>
</feature>
<dbReference type="InParanoid" id="Q74ZZ5"/>
<feature type="compositionally biased region" description="Low complexity" evidence="1">
    <location>
        <begin position="259"/>
        <end position="269"/>
    </location>
</feature>
<dbReference type="ESTHER" id="ashgo-q74zz5">
    <property type="family name" value="CGI-58_ABHD5_ABHD4"/>
</dbReference>
<organism evidence="2 3">
    <name type="scientific">Eremothecium gossypii (strain ATCC 10895 / CBS 109.51 / FGSC 9923 / NRRL Y-1056)</name>
    <name type="common">Yeast</name>
    <name type="synonym">Ashbya gossypii</name>
    <dbReference type="NCBI Taxonomy" id="284811"/>
    <lineage>
        <taxon>Eukaryota</taxon>
        <taxon>Fungi</taxon>
        <taxon>Dikarya</taxon>
        <taxon>Ascomycota</taxon>
        <taxon>Saccharomycotina</taxon>
        <taxon>Saccharomycetes</taxon>
        <taxon>Saccharomycetales</taxon>
        <taxon>Saccharomycetaceae</taxon>
        <taxon>Eremothecium</taxon>
    </lineage>
</organism>
<evidence type="ECO:0000313" key="3">
    <source>
        <dbReference type="Proteomes" id="UP000000591"/>
    </source>
</evidence>
<protein>
    <submittedName>
        <fullName evidence="2">AGR062Cp</fullName>
    </submittedName>
</protein>
<evidence type="ECO:0000256" key="1">
    <source>
        <dbReference type="SAM" id="MobiDB-lite"/>
    </source>
</evidence>
<name>Q74ZZ5_EREGS</name>
<dbReference type="AlphaFoldDB" id="Q74ZZ5"/>
<sequence length="322" mass="33436">MADSLDGAAGRRWQRVRGGGPTPVVLCERGRADPHAHGATARVRVVRGELPPQPRGAGRAGGAAIRAGPARQRHVAGAAAGARGGARTGAAWWRARGHPRAGGLLPGRARAVARGQRAGDAERRRPFVRRLPGIQVRVEAPRARAAAMPRVPARRRAQQRVGACPAGRRAAGPVLRPRLAALHARGRASAVPLRAAAARAPLARPAGRAPAVAIRERVVLARAGPRVPQVHVCPAAPPRAAPVAAQAVHRSLHQRAARARPAAGLASGAKGPECAAALRRPRLDGRACGPGPGRGAQRSARPPGRLLSHSPRCRPQSLPRQP</sequence>
<reference evidence="3" key="2">
    <citation type="journal article" date="2013" name="G3 (Bethesda)">
        <title>Genomes of Ashbya fungi isolated from insects reveal four mating-type loci, numerous translocations, lack of transposons, and distinct gene duplications.</title>
        <authorList>
            <person name="Dietrich F.S."/>
            <person name="Voegeli S."/>
            <person name="Kuo S."/>
            <person name="Philippsen P."/>
        </authorList>
    </citation>
    <scope>GENOME REANNOTATION</scope>
    <source>
        <strain evidence="3">ATCC 10895 / CBS 109.51 / FGSC 9923 / NRRL Y-1056</strain>
    </source>
</reference>
<dbReference type="GeneID" id="4623028"/>
<feature type="region of interest" description="Disordered" evidence="1">
    <location>
        <begin position="147"/>
        <end position="169"/>
    </location>
</feature>
<dbReference type="HOGENOM" id="CLU_863250_0_0_1"/>
<evidence type="ECO:0000313" key="2">
    <source>
        <dbReference type="EMBL" id="AAS54551.2"/>
    </source>
</evidence>
<dbReference type="RefSeq" id="NP_986727.2">
    <property type="nucleotide sequence ID" value="NM_211789.2"/>
</dbReference>
<accession>Q74ZZ5</accession>
<feature type="compositionally biased region" description="Low complexity" evidence="1">
    <location>
        <begin position="159"/>
        <end position="169"/>
    </location>
</feature>
<proteinExistence type="predicted"/>
<feature type="region of interest" description="Disordered" evidence="1">
    <location>
        <begin position="50"/>
        <end position="82"/>
    </location>
</feature>
<keyword evidence="3" id="KW-1185">Reference proteome</keyword>